<feature type="compositionally biased region" description="Basic and acidic residues" evidence="1">
    <location>
        <begin position="1"/>
        <end position="11"/>
    </location>
</feature>
<feature type="region of interest" description="Disordered" evidence="1">
    <location>
        <begin position="1"/>
        <end position="36"/>
    </location>
</feature>
<dbReference type="InterPro" id="IPR015421">
    <property type="entry name" value="PyrdxlP-dep_Trfase_major"/>
</dbReference>
<dbReference type="SUPFAM" id="SSF53383">
    <property type="entry name" value="PLP-dependent transferases"/>
    <property type="match status" value="1"/>
</dbReference>
<reference evidence="2 3" key="1">
    <citation type="submission" date="2018-05" db="EMBL/GenBank/DDBJ databases">
        <title>Genome of Sphingosinicella humi QZX222.</title>
        <authorList>
            <person name="Qiao Z."/>
            <person name="Wang G."/>
        </authorList>
    </citation>
    <scope>NUCLEOTIDE SEQUENCE [LARGE SCALE GENOMIC DNA]</scope>
    <source>
        <strain evidence="2 3">QZX222</strain>
    </source>
</reference>
<dbReference type="EMBL" id="QFFF01000001">
    <property type="protein sequence ID" value="PWG02573.1"/>
    <property type="molecule type" value="Genomic_DNA"/>
</dbReference>
<dbReference type="Gene3D" id="3.40.640.10">
    <property type="entry name" value="Type I PLP-dependent aspartate aminotransferase-like (Major domain)"/>
    <property type="match status" value="1"/>
</dbReference>
<keyword evidence="3" id="KW-1185">Reference proteome</keyword>
<dbReference type="AlphaFoldDB" id="A0A2U2J2K8"/>
<dbReference type="Proteomes" id="UP000245916">
    <property type="component" value="Unassembled WGS sequence"/>
</dbReference>
<organism evidence="2 3">
    <name type="scientific">Allosphingosinicella humi</name>
    <dbReference type="NCBI Taxonomy" id="2068657"/>
    <lineage>
        <taxon>Bacteria</taxon>
        <taxon>Pseudomonadati</taxon>
        <taxon>Pseudomonadota</taxon>
        <taxon>Alphaproteobacteria</taxon>
        <taxon>Sphingomonadales</taxon>
        <taxon>Sphingomonadaceae</taxon>
        <taxon>Allosphingosinicella</taxon>
    </lineage>
</organism>
<dbReference type="InterPro" id="IPR015424">
    <property type="entry name" value="PyrdxlP-dep_Trfase"/>
</dbReference>
<evidence type="ECO:0000313" key="3">
    <source>
        <dbReference type="Proteomes" id="UP000245916"/>
    </source>
</evidence>
<protein>
    <submittedName>
        <fullName evidence="2">Uncharacterized protein</fullName>
    </submittedName>
</protein>
<proteinExistence type="predicted"/>
<evidence type="ECO:0000313" key="2">
    <source>
        <dbReference type="EMBL" id="PWG02573.1"/>
    </source>
</evidence>
<gene>
    <name evidence="2" type="ORF">DF286_06610</name>
</gene>
<comment type="caution">
    <text evidence="2">The sequence shown here is derived from an EMBL/GenBank/DDBJ whole genome shotgun (WGS) entry which is preliminary data.</text>
</comment>
<accession>A0A2U2J2K8</accession>
<name>A0A2U2J2K8_9SPHN</name>
<sequence length="498" mass="52648">MFAPMNRDKPATKAMTEGGDARLHLDPKTGLNRYHSAPRPSDVLAYASSTANDISAEAFAHVEATMQALAPAGKLSPQAYAAQLEQLRHRIRQAYSLGNDVEIVFAPSGTDLEYVALAAVAGKGAGGTHNILLGADEVGSGCIHSAHGRYFADETALGVAVQVGQTVPGLDETHVDLIDIPVRDARGYGRPSSEITAAIEAAIAAAAAAGRHPLIHIVHGSKTGLILPSLADIDRLRAAHGDGITFVVDACQARITSAAIADYLARDAIVFVTGSKFMGGPPFSGFALVPPALATGMAPLPAGLATIFRRAEWPQAWPGVDQLPDGANLGLTLRLDASIFELERFQALSLEQVTRVVLAFHAAVRQAMIGPLPIRRVAPYPQGDRAEADSHPIEMRTLSTLDLSHLGEPATFEDAQRWHRDLLAHDIRLGQPVKCVKLPDGRWGATLRVGLSMPNIVARAALSDAALKRAFEADMDRIELALAAVSGQHSASPLAEAC</sequence>
<evidence type="ECO:0000256" key="1">
    <source>
        <dbReference type="SAM" id="MobiDB-lite"/>
    </source>
</evidence>